<dbReference type="Pfam" id="PF01636">
    <property type="entry name" value="APH"/>
    <property type="match status" value="1"/>
</dbReference>
<keyword evidence="4" id="KW-0808">Transferase</keyword>
<dbReference type="PANTHER" id="PTHR34273:SF2">
    <property type="entry name" value="METHYLTHIORIBOSE KINASE"/>
    <property type="match status" value="1"/>
</dbReference>
<dbReference type="GO" id="GO:0046522">
    <property type="term" value="F:S-methyl-5-thioribose kinase activity"/>
    <property type="evidence" value="ECO:0007669"/>
    <property type="project" value="UniProtKB-EC"/>
</dbReference>
<dbReference type="STRING" id="69332.A0A388KRM2"/>
<evidence type="ECO:0000256" key="1">
    <source>
        <dbReference type="ARBA" id="ARBA00010165"/>
    </source>
</evidence>
<dbReference type="GO" id="GO:0005524">
    <property type="term" value="F:ATP binding"/>
    <property type="evidence" value="ECO:0007669"/>
    <property type="project" value="UniProtKB-KW"/>
</dbReference>
<dbReference type="OMA" id="AHFMANT"/>
<feature type="domain" description="Aminoglycoside phosphotransferase" evidence="9">
    <location>
        <begin position="66"/>
        <end position="300"/>
    </location>
</feature>
<evidence type="ECO:0000256" key="8">
    <source>
        <dbReference type="SAM" id="MobiDB-lite"/>
    </source>
</evidence>
<dbReference type="Proteomes" id="UP000265515">
    <property type="component" value="Unassembled WGS sequence"/>
</dbReference>
<sequence>MENAELVEEPWDYSRSLKEGEYRACSIPKASADLFYPLNESGALAYVARDANLRAILGGDPSGWEISEVGDGNINFVFILKGPSSCLVLKQALPYIRCIGESWPLGLERTHFEAAALKQFARFCPQYVPTIYKDDRSMALLVEGYCAPPHVILRKGFIKAEEYPLLAEHVADVLSKALFFTSLLSCDTSAHRQLTAEFCENVQMRMVTEQVVFTEPYVLSRNNRWTTPQLDNEVMDLRKDSRLKVAAAQMKAKFCERAQALIHGDLHSGSIMVTQTSTQVIDAEFAFVGPMAFDLGCYIANVMLSFFSQDGLPLSPSSSPSPSSVSPDCDPSSVDDGGNALSSSPSSRDEGSNTEISAEMSEVDDGRRVSADRRHSYKQWLVRLIECTWTIFAHKLRLLWAEHSSPSVSSCPTEKAAQGGGIKLGRGGGERGGGEGGGGGGDAYPLPVYCGVEDGDTTLAIAQDEFLRELLEDSVGFAGVEMIRRIVGIAHVEDFECIDDVEIRAGCELRALRFARSNLVNRREIPTIHELVHRLSMTSKIRSGGQVAPETSKF</sequence>
<evidence type="ECO:0000256" key="2">
    <source>
        <dbReference type="ARBA" id="ARBA00011738"/>
    </source>
</evidence>
<dbReference type="SUPFAM" id="SSF56112">
    <property type="entry name" value="Protein kinase-like (PK-like)"/>
    <property type="match status" value="2"/>
</dbReference>
<dbReference type="InterPro" id="IPR009212">
    <property type="entry name" value="Methylthioribose_kinase"/>
</dbReference>
<dbReference type="Gene3D" id="3.30.200.20">
    <property type="entry name" value="Phosphorylase Kinase, domain 1"/>
    <property type="match status" value="1"/>
</dbReference>
<dbReference type="GO" id="GO:0009086">
    <property type="term" value="P:methionine biosynthetic process"/>
    <property type="evidence" value="ECO:0007669"/>
    <property type="project" value="InterPro"/>
</dbReference>
<dbReference type="InterPro" id="IPR002575">
    <property type="entry name" value="Aminoglycoside_PTrfase"/>
</dbReference>
<organism evidence="10 11">
    <name type="scientific">Chara braunii</name>
    <name type="common">Braun's stonewort</name>
    <dbReference type="NCBI Taxonomy" id="69332"/>
    <lineage>
        <taxon>Eukaryota</taxon>
        <taxon>Viridiplantae</taxon>
        <taxon>Streptophyta</taxon>
        <taxon>Charophyceae</taxon>
        <taxon>Charales</taxon>
        <taxon>Characeae</taxon>
        <taxon>Chara</taxon>
    </lineage>
</organism>
<keyword evidence="6" id="KW-0418">Kinase</keyword>
<dbReference type="EMBL" id="BFEA01000169">
    <property type="protein sequence ID" value="GBG72648.1"/>
    <property type="molecule type" value="Genomic_DNA"/>
</dbReference>
<proteinExistence type="inferred from homology"/>
<feature type="region of interest" description="Disordered" evidence="8">
    <location>
        <begin position="409"/>
        <end position="438"/>
    </location>
</feature>
<dbReference type="NCBIfam" id="TIGR01767">
    <property type="entry name" value="MTRK"/>
    <property type="match status" value="1"/>
</dbReference>
<evidence type="ECO:0000256" key="4">
    <source>
        <dbReference type="ARBA" id="ARBA00022679"/>
    </source>
</evidence>
<keyword evidence="5" id="KW-0547">Nucleotide-binding</keyword>
<name>A0A388KRM2_CHABU</name>
<gene>
    <name evidence="10" type="ORF">CBR_g12222</name>
</gene>
<keyword evidence="7" id="KW-0067">ATP-binding</keyword>
<dbReference type="InterPro" id="IPR011009">
    <property type="entry name" value="Kinase-like_dom_sf"/>
</dbReference>
<evidence type="ECO:0000313" key="11">
    <source>
        <dbReference type="Proteomes" id="UP000265515"/>
    </source>
</evidence>
<evidence type="ECO:0000313" key="10">
    <source>
        <dbReference type="EMBL" id="GBG72648.1"/>
    </source>
</evidence>
<dbReference type="OrthoDB" id="2461at2759"/>
<protein>
    <recommendedName>
        <fullName evidence="3">S-methyl-5-thioribose kinase</fullName>
        <ecNumber evidence="3">2.7.1.100</ecNumber>
    </recommendedName>
</protein>
<accession>A0A388KRM2</accession>
<comment type="similarity">
    <text evidence="1">Belongs to the methylthioribose kinase family.</text>
</comment>
<dbReference type="EC" id="2.7.1.100" evidence="3"/>
<comment type="caution">
    <text evidence="10">The sequence shown here is derived from an EMBL/GenBank/DDBJ whole genome shotgun (WGS) entry which is preliminary data.</text>
</comment>
<evidence type="ECO:0000256" key="6">
    <source>
        <dbReference type="ARBA" id="ARBA00022777"/>
    </source>
</evidence>
<dbReference type="PANTHER" id="PTHR34273">
    <property type="entry name" value="METHYLTHIORIBOSE KINASE"/>
    <property type="match status" value="1"/>
</dbReference>
<feature type="compositionally biased region" description="Low complexity" evidence="8">
    <location>
        <begin position="316"/>
        <end position="336"/>
    </location>
</feature>
<reference evidence="10 11" key="1">
    <citation type="journal article" date="2018" name="Cell">
        <title>The Chara Genome: Secondary Complexity and Implications for Plant Terrestrialization.</title>
        <authorList>
            <person name="Nishiyama T."/>
            <person name="Sakayama H."/>
            <person name="Vries J.D."/>
            <person name="Buschmann H."/>
            <person name="Saint-Marcoux D."/>
            <person name="Ullrich K.K."/>
            <person name="Haas F.B."/>
            <person name="Vanderstraeten L."/>
            <person name="Becker D."/>
            <person name="Lang D."/>
            <person name="Vosolsobe S."/>
            <person name="Rombauts S."/>
            <person name="Wilhelmsson P.K.I."/>
            <person name="Janitza P."/>
            <person name="Kern R."/>
            <person name="Heyl A."/>
            <person name="Rumpler F."/>
            <person name="Villalobos L.I.A.C."/>
            <person name="Clay J.M."/>
            <person name="Skokan R."/>
            <person name="Toyoda A."/>
            <person name="Suzuki Y."/>
            <person name="Kagoshima H."/>
            <person name="Schijlen E."/>
            <person name="Tajeshwar N."/>
            <person name="Catarino B."/>
            <person name="Hetherington A.J."/>
            <person name="Saltykova A."/>
            <person name="Bonnot C."/>
            <person name="Breuninger H."/>
            <person name="Symeonidi A."/>
            <person name="Radhakrishnan G.V."/>
            <person name="Van Nieuwerburgh F."/>
            <person name="Deforce D."/>
            <person name="Chang C."/>
            <person name="Karol K.G."/>
            <person name="Hedrich R."/>
            <person name="Ulvskov P."/>
            <person name="Glockner G."/>
            <person name="Delwiche C.F."/>
            <person name="Petrasek J."/>
            <person name="Van de Peer Y."/>
            <person name="Friml J."/>
            <person name="Beilby M."/>
            <person name="Dolan L."/>
            <person name="Kohara Y."/>
            <person name="Sugano S."/>
            <person name="Fujiyama A."/>
            <person name="Delaux P.-M."/>
            <person name="Quint M."/>
            <person name="TheiBen G."/>
            <person name="Hagemann M."/>
            <person name="Harholt J."/>
            <person name="Dunand C."/>
            <person name="Zachgo S."/>
            <person name="Langdale J."/>
            <person name="Maumus F."/>
            <person name="Straeten D.V.D."/>
            <person name="Gould S.B."/>
            <person name="Rensing S.A."/>
        </authorList>
    </citation>
    <scope>NUCLEOTIDE SEQUENCE [LARGE SCALE GENOMIC DNA]</scope>
    <source>
        <strain evidence="10 11">S276</strain>
    </source>
</reference>
<keyword evidence="11" id="KW-1185">Reference proteome</keyword>
<comment type="subunit">
    <text evidence="2">Homodimer.</text>
</comment>
<evidence type="ECO:0000259" key="9">
    <source>
        <dbReference type="Pfam" id="PF01636"/>
    </source>
</evidence>
<feature type="region of interest" description="Disordered" evidence="8">
    <location>
        <begin position="316"/>
        <end position="369"/>
    </location>
</feature>
<evidence type="ECO:0000256" key="3">
    <source>
        <dbReference type="ARBA" id="ARBA00012128"/>
    </source>
</evidence>
<dbReference type="Gramene" id="GBG72648">
    <property type="protein sequence ID" value="GBG72648"/>
    <property type="gene ID" value="CBR_g12222"/>
</dbReference>
<dbReference type="Gene3D" id="3.90.1200.10">
    <property type="match status" value="2"/>
</dbReference>
<evidence type="ECO:0000256" key="5">
    <source>
        <dbReference type="ARBA" id="ARBA00022741"/>
    </source>
</evidence>
<evidence type="ECO:0000256" key="7">
    <source>
        <dbReference type="ARBA" id="ARBA00022840"/>
    </source>
</evidence>
<feature type="compositionally biased region" description="Gly residues" evidence="8">
    <location>
        <begin position="418"/>
        <end position="427"/>
    </location>
</feature>
<dbReference type="AlphaFoldDB" id="A0A388KRM2"/>